<organism evidence="1 2">
    <name type="scientific">Autumnicola musiva</name>
    <dbReference type="NCBI Taxonomy" id="3075589"/>
    <lineage>
        <taxon>Bacteria</taxon>
        <taxon>Pseudomonadati</taxon>
        <taxon>Bacteroidota</taxon>
        <taxon>Flavobacteriia</taxon>
        <taxon>Flavobacteriales</taxon>
        <taxon>Flavobacteriaceae</taxon>
        <taxon>Autumnicola</taxon>
    </lineage>
</organism>
<comment type="caution">
    <text evidence="1">The sequence shown here is derived from an EMBL/GenBank/DDBJ whole genome shotgun (WGS) entry which is preliminary data.</text>
</comment>
<dbReference type="Gene3D" id="2.60.120.260">
    <property type="entry name" value="Galactose-binding domain-like"/>
    <property type="match status" value="1"/>
</dbReference>
<reference evidence="1 2" key="1">
    <citation type="submission" date="2023-09" db="EMBL/GenBank/DDBJ databases">
        <authorList>
            <person name="Rey-Velasco X."/>
        </authorList>
    </citation>
    <scope>NUCLEOTIDE SEQUENCE [LARGE SCALE GENOMIC DNA]</scope>
    <source>
        <strain evidence="1 2">F117</strain>
    </source>
</reference>
<evidence type="ECO:0000313" key="1">
    <source>
        <dbReference type="EMBL" id="MDT0676530.1"/>
    </source>
</evidence>
<dbReference type="EMBL" id="JAVRHK010000004">
    <property type="protein sequence ID" value="MDT0676530.1"/>
    <property type="molecule type" value="Genomic_DNA"/>
</dbReference>
<evidence type="ECO:0000313" key="2">
    <source>
        <dbReference type="Proteomes" id="UP001262582"/>
    </source>
</evidence>
<name>A0ABU3D4S0_9FLAO</name>
<accession>A0ABU3D4S0</accession>
<keyword evidence="2" id="KW-1185">Reference proteome</keyword>
<dbReference type="Proteomes" id="UP001262582">
    <property type="component" value="Unassembled WGS sequence"/>
</dbReference>
<dbReference type="SUPFAM" id="SSF49785">
    <property type="entry name" value="Galactose-binding domain-like"/>
    <property type="match status" value="1"/>
</dbReference>
<proteinExistence type="predicted"/>
<evidence type="ECO:0008006" key="3">
    <source>
        <dbReference type="Google" id="ProtNLM"/>
    </source>
</evidence>
<protein>
    <recommendedName>
        <fullName evidence="3">Beta-galactosidase</fullName>
    </recommendedName>
</protein>
<gene>
    <name evidence="1" type="ORF">RM539_08040</name>
</gene>
<dbReference type="RefSeq" id="WP_311502873.1">
    <property type="nucleotide sequence ID" value="NZ_JAVRHK010000004.1"/>
</dbReference>
<dbReference type="InterPro" id="IPR008979">
    <property type="entry name" value="Galactose-bd-like_sf"/>
</dbReference>
<sequence length="44" mass="4970">MSPDWAIKGEVDGAMSYAMVWLNGKIVGDWPYGYASWQVDLTPY</sequence>